<dbReference type="AlphaFoldDB" id="A0A9E2NSY3"/>
<accession>A0A9E2NSY3</accession>
<sequence>MDYQHIVILTGAGVSAESGIPVFRSETGLWENHRVEDVCVPSALVRNPQLVHDFYNNMRQGLKTKLPNEAHRAIAKLQQEWPSRGGSVTLVTQNIDDLHEKAGSMEVIHMHGELNSLWCTACGKRFYFDGISSPQMLCPYCGKAAVRPDIVFFEEIPYHMEEILAALLQCDLFIAVGTSGVVYPAAGFCQYARAQDSLCVEFNLERSAVATSFHYGLYGKASVTLPAFVNHLLATGEPLKQLS</sequence>
<organism evidence="6 7">
    <name type="scientific">Candidatus Anaerobiospirillum merdipullorum</name>
    <dbReference type="NCBI Taxonomy" id="2838450"/>
    <lineage>
        <taxon>Bacteria</taxon>
        <taxon>Pseudomonadati</taxon>
        <taxon>Pseudomonadota</taxon>
        <taxon>Gammaproteobacteria</taxon>
        <taxon>Aeromonadales</taxon>
        <taxon>Succinivibrionaceae</taxon>
        <taxon>Anaerobiospirillum</taxon>
    </lineage>
</organism>
<feature type="binding site" evidence="3">
    <location>
        <begin position="203"/>
        <end position="205"/>
    </location>
    <ligand>
        <name>NAD(+)</name>
        <dbReference type="ChEBI" id="CHEBI:57540"/>
    </ligand>
</feature>
<name>A0A9E2NSY3_9GAMM</name>
<dbReference type="GO" id="GO:0017136">
    <property type="term" value="F:histone deacetylase activity, NAD-dependent"/>
    <property type="evidence" value="ECO:0007669"/>
    <property type="project" value="TreeGrafter"/>
</dbReference>
<evidence type="ECO:0000313" key="6">
    <source>
        <dbReference type="EMBL" id="MBU3825904.1"/>
    </source>
</evidence>
<keyword evidence="3 4" id="KW-0862">Zinc</keyword>
<comment type="cofactor">
    <cofactor evidence="3">
        <name>Zn(2+)</name>
        <dbReference type="ChEBI" id="CHEBI:29105"/>
    </cofactor>
    <text evidence="3">Binds 1 zinc ion per subunit.</text>
</comment>
<dbReference type="InterPro" id="IPR026591">
    <property type="entry name" value="Sirtuin_cat_small_dom_sf"/>
</dbReference>
<feature type="binding site" evidence="3 4">
    <location>
        <position position="141"/>
    </location>
    <ligand>
        <name>Zn(2+)</name>
        <dbReference type="ChEBI" id="CHEBI:29105"/>
    </ligand>
</feature>
<dbReference type="EC" id="2.3.1.286" evidence="3"/>
<reference evidence="6" key="1">
    <citation type="journal article" date="2021" name="PeerJ">
        <title>Extensive microbial diversity within the chicken gut microbiome revealed by metagenomics and culture.</title>
        <authorList>
            <person name="Gilroy R."/>
            <person name="Ravi A."/>
            <person name="Getino M."/>
            <person name="Pursley I."/>
            <person name="Horton D.L."/>
            <person name="Alikhan N.F."/>
            <person name="Baker D."/>
            <person name="Gharbi K."/>
            <person name="Hall N."/>
            <person name="Watson M."/>
            <person name="Adriaenssens E.M."/>
            <person name="Foster-Nyarko E."/>
            <person name="Jarju S."/>
            <person name="Secka A."/>
            <person name="Antonio M."/>
            <person name="Oren A."/>
            <person name="Chaudhuri R.R."/>
            <person name="La Ragione R."/>
            <person name="Hildebrand F."/>
            <person name="Pallen M.J."/>
        </authorList>
    </citation>
    <scope>NUCLEOTIDE SEQUENCE</scope>
    <source>
        <strain evidence="6">687</strain>
    </source>
</reference>
<keyword evidence="3" id="KW-0963">Cytoplasm</keyword>
<reference evidence="6" key="2">
    <citation type="submission" date="2021-04" db="EMBL/GenBank/DDBJ databases">
        <authorList>
            <person name="Gilroy R."/>
        </authorList>
    </citation>
    <scope>NUCLEOTIDE SEQUENCE</scope>
    <source>
        <strain evidence="6">687</strain>
    </source>
</reference>
<dbReference type="GO" id="GO:0036055">
    <property type="term" value="F:protein-succinyllysine desuccinylase activity"/>
    <property type="evidence" value="ECO:0007669"/>
    <property type="project" value="InterPro"/>
</dbReference>
<dbReference type="EMBL" id="JAHLFG010000001">
    <property type="protein sequence ID" value="MBU3825904.1"/>
    <property type="molecule type" value="Genomic_DNA"/>
</dbReference>
<comment type="caution">
    <text evidence="6">The sequence shown here is derived from an EMBL/GenBank/DDBJ whole genome shotgun (WGS) entry which is preliminary data.</text>
</comment>
<comment type="function">
    <text evidence="3">NAD-dependent protein deacetylase which modulates the activities of several proteins which are inactive in their acetylated form.</text>
</comment>
<dbReference type="GO" id="GO:0036054">
    <property type="term" value="F:protein-malonyllysine demalonylase activity"/>
    <property type="evidence" value="ECO:0007669"/>
    <property type="project" value="InterPro"/>
</dbReference>
<feature type="binding site" evidence="3 4">
    <location>
        <position position="119"/>
    </location>
    <ligand>
        <name>Zn(2+)</name>
        <dbReference type="ChEBI" id="CHEBI:29105"/>
    </ligand>
</feature>
<dbReference type="GO" id="GO:0070403">
    <property type="term" value="F:NAD+ binding"/>
    <property type="evidence" value="ECO:0007669"/>
    <property type="project" value="UniProtKB-UniRule"/>
</dbReference>
<evidence type="ECO:0000256" key="4">
    <source>
        <dbReference type="PROSITE-ProRule" id="PRU00236"/>
    </source>
</evidence>
<dbReference type="SUPFAM" id="SSF52467">
    <property type="entry name" value="DHS-like NAD/FAD-binding domain"/>
    <property type="match status" value="1"/>
</dbReference>
<evidence type="ECO:0000256" key="3">
    <source>
        <dbReference type="HAMAP-Rule" id="MF_01121"/>
    </source>
</evidence>
<evidence type="ECO:0000313" key="7">
    <source>
        <dbReference type="Proteomes" id="UP000824150"/>
    </source>
</evidence>
<feature type="binding site" evidence="3 4">
    <location>
        <position position="138"/>
    </location>
    <ligand>
        <name>Zn(2+)</name>
        <dbReference type="ChEBI" id="CHEBI:29105"/>
    </ligand>
</feature>
<dbReference type="GO" id="GO:0008270">
    <property type="term" value="F:zinc ion binding"/>
    <property type="evidence" value="ECO:0007669"/>
    <property type="project" value="UniProtKB-UniRule"/>
</dbReference>
<dbReference type="Gene3D" id="3.40.50.1220">
    <property type="entry name" value="TPP-binding domain"/>
    <property type="match status" value="1"/>
</dbReference>
<feature type="binding site" evidence="3">
    <location>
        <begin position="93"/>
        <end position="96"/>
    </location>
    <ligand>
        <name>NAD(+)</name>
        <dbReference type="ChEBI" id="CHEBI:57540"/>
    </ligand>
</feature>
<comment type="catalytic activity">
    <reaction evidence="3">
        <text>N(6)-acetyl-L-lysyl-[protein] + NAD(+) + H2O = 2''-O-acetyl-ADP-D-ribose + nicotinamide + L-lysyl-[protein]</text>
        <dbReference type="Rhea" id="RHEA:43636"/>
        <dbReference type="Rhea" id="RHEA-COMP:9752"/>
        <dbReference type="Rhea" id="RHEA-COMP:10731"/>
        <dbReference type="ChEBI" id="CHEBI:15377"/>
        <dbReference type="ChEBI" id="CHEBI:17154"/>
        <dbReference type="ChEBI" id="CHEBI:29969"/>
        <dbReference type="ChEBI" id="CHEBI:57540"/>
        <dbReference type="ChEBI" id="CHEBI:61930"/>
        <dbReference type="ChEBI" id="CHEBI:83767"/>
        <dbReference type="EC" id="2.3.1.286"/>
    </reaction>
</comment>
<dbReference type="PROSITE" id="PS50305">
    <property type="entry name" value="SIRTUIN"/>
    <property type="match status" value="1"/>
</dbReference>
<feature type="binding site" evidence="3">
    <location>
        <position position="221"/>
    </location>
    <ligand>
        <name>NAD(+)</name>
        <dbReference type="ChEBI" id="CHEBI:57540"/>
    </ligand>
</feature>
<comment type="caution">
    <text evidence="3">Lacks conserved residue(s) required for the propagation of feature annotation.</text>
</comment>
<dbReference type="GO" id="GO:0005737">
    <property type="term" value="C:cytoplasm"/>
    <property type="evidence" value="ECO:0007669"/>
    <property type="project" value="UniProtKB-SubCell"/>
</dbReference>
<evidence type="ECO:0000256" key="2">
    <source>
        <dbReference type="ARBA" id="ARBA00023027"/>
    </source>
</evidence>
<dbReference type="HAMAP" id="MF_01121">
    <property type="entry name" value="Sirtuin_ClassIII"/>
    <property type="match status" value="1"/>
</dbReference>
<dbReference type="InterPro" id="IPR050134">
    <property type="entry name" value="NAD-dep_sirtuin_deacylases"/>
</dbReference>
<protein>
    <recommendedName>
        <fullName evidence="3">NAD-dependent protein deacylase</fullName>
        <ecNumber evidence="3">2.3.1.286</ecNumber>
    </recommendedName>
    <alternativeName>
        <fullName evidence="3">Regulatory protein SIR2 homolog</fullName>
    </alternativeName>
</protein>
<keyword evidence="3 4" id="KW-0479">Metal-binding</keyword>
<dbReference type="Gene3D" id="3.30.1600.10">
    <property type="entry name" value="SIR2/SIRT2 'Small Domain"/>
    <property type="match status" value="1"/>
</dbReference>
<feature type="binding site" evidence="3">
    <location>
        <begin position="177"/>
        <end position="179"/>
    </location>
    <ligand>
        <name>NAD(+)</name>
        <dbReference type="ChEBI" id="CHEBI:57540"/>
    </ligand>
</feature>
<dbReference type="Pfam" id="PF02146">
    <property type="entry name" value="SIR2"/>
    <property type="match status" value="1"/>
</dbReference>
<evidence type="ECO:0000259" key="5">
    <source>
        <dbReference type="PROSITE" id="PS50305"/>
    </source>
</evidence>
<keyword evidence="2 3" id="KW-0520">NAD</keyword>
<dbReference type="InterPro" id="IPR026590">
    <property type="entry name" value="Ssirtuin_cat_dom"/>
</dbReference>
<comment type="subcellular location">
    <subcellularLocation>
        <location evidence="3">Cytoplasm</location>
    </subcellularLocation>
</comment>
<dbReference type="PANTHER" id="PTHR11085">
    <property type="entry name" value="NAD-DEPENDENT PROTEIN DEACYLASE SIRTUIN-5, MITOCHONDRIAL-RELATED"/>
    <property type="match status" value="1"/>
</dbReference>
<feature type="binding site" evidence="3 4">
    <location>
        <position position="122"/>
    </location>
    <ligand>
        <name>Zn(2+)</name>
        <dbReference type="ChEBI" id="CHEBI:29105"/>
    </ligand>
</feature>
<feature type="active site" description="Proton acceptor" evidence="3 4">
    <location>
        <position position="111"/>
    </location>
</feature>
<dbReference type="Proteomes" id="UP000824150">
    <property type="component" value="Unassembled WGS sequence"/>
</dbReference>
<dbReference type="InterPro" id="IPR029035">
    <property type="entry name" value="DHS-like_NAD/FAD-binding_dom"/>
</dbReference>
<dbReference type="InterPro" id="IPR003000">
    <property type="entry name" value="Sirtuin"/>
</dbReference>
<proteinExistence type="inferred from homology"/>
<gene>
    <name evidence="3" type="primary">cobB</name>
    <name evidence="6" type="ORF">IAA31_00200</name>
</gene>
<dbReference type="PANTHER" id="PTHR11085:SF4">
    <property type="entry name" value="NAD-DEPENDENT PROTEIN DEACYLASE"/>
    <property type="match status" value="1"/>
</dbReference>
<dbReference type="InterPro" id="IPR027546">
    <property type="entry name" value="Sirtuin_class_III"/>
</dbReference>
<keyword evidence="1" id="KW-0808">Transferase</keyword>
<comment type="similarity">
    <text evidence="3">Belongs to the sirtuin family. Class III subfamily.</text>
</comment>
<evidence type="ECO:0000256" key="1">
    <source>
        <dbReference type="ARBA" id="ARBA00022679"/>
    </source>
</evidence>
<feature type="domain" description="Deacetylase sirtuin-type" evidence="5">
    <location>
        <begin position="1"/>
        <end position="235"/>
    </location>
</feature>